<feature type="transmembrane region" description="Helical" evidence="10">
    <location>
        <begin position="45"/>
        <end position="64"/>
    </location>
</feature>
<dbReference type="SUPFAM" id="SSF47384">
    <property type="entry name" value="Homodimeric domain of signal transducing histidine kinase"/>
    <property type="match status" value="1"/>
</dbReference>
<evidence type="ECO:0000259" key="12">
    <source>
        <dbReference type="PROSITE" id="PS50112"/>
    </source>
</evidence>
<keyword evidence="10" id="KW-0472">Membrane</keyword>
<dbReference type="InterPro" id="IPR035965">
    <property type="entry name" value="PAS-like_dom_sf"/>
</dbReference>
<accession>A0A5D4KEL3</accession>
<proteinExistence type="predicted"/>
<dbReference type="RefSeq" id="WP_148946494.1">
    <property type="nucleotide sequence ID" value="NZ_VTEH01000005.1"/>
</dbReference>
<keyword evidence="7" id="KW-0067">ATP-binding</keyword>
<dbReference type="InterPro" id="IPR003661">
    <property type="entry name" value="HisK_dim/P_dom"/>
</dbReference>
<comment type="catalytic activity">
    <reaction evidence="1">
        <text>ATP + protein L-histidine = ADP + protein N-phospho-L-histidine.</text>
        <dbReference type="EC" id="2.7.13.3"/>
    </reaction>
</comment>
<evidence type="ECO:0000313" key="14">
    <source>
        <dbReference type="Proteomes" id="UP000323317"/>
    </source>
</evidence>
<dbReference type="PROSITE" id="PS50112">
    <property type="entry name" value="PAS"/>
    <property type="match status" value="1"/>
</dbReference>
<dbReference type="SUPFAM" id="SSF55874">
    <property type="entry name" value="ATPase domain of HSP90 chaperone/DNA topoisomerase II/histidine kinase"/>
    <property type="match status" value="1"/>
</dbReference>
<feature type="domain" description="Histidine kinase" evidence="11">
    <location>
        <begin position="224"/>
        <end position="428"/>
    </location>
</feature>
<dbReference type="Pfam" id="PF02518">
    <property type="entry name" value="HATPase_c"/>
    <property type="match status" value="1"/>
</dbReference>
<dbReference type="PANTHER" id="PTHR43065">
    <property type="entry name" value="SENSOR HISTIDINE KINASE"/>
    <property type="match status" value="1"/>
</dbReference>
<dbReference type="GO" id="GO:0005524">
    <property type="term" value="F:ATP binding"/>
    <property type="evidence" value="ECO:0007669"/>
    <property type="project" value="UniProtKB-KW"/>
</dbReference>
<dbReference type="SMART" id="SM00388">
    <property type="entry name" value="HisKA"/>
    <property type="match status" value="1"/>
</dbReference>
<dbReference type="Proteomes" id="UP000323317">
    <property type="component" value="Unassembled WGS sequence"/>
</dbReference>
<keyword evidence="5" id="KW-0547">Nucleotide-binding</keyword>
<dbReference type="SMART" id="SM00387">
    <property type="entry name" value="HATPase_c"/>
    <property type="match status" value="1"/>
</dbReference>
<dbReference type="NCBIfam" id="TIGR00229">
    <property type="entry name" value="sensory_box"/>
    <property type="match status" value="1"/>
</dbReference>
<dbReference type="InterPro" id="IPR036890">
    <property type="entry name" value="HATPase_C_sf"/>
</dbReference>
<dbReference type="PRINTS" id="PR00344">
    <property type="entry name" value="BCTRLSENSOR"/>
</dbReference>
<dbReference type="SMART" id="SM00091">
    <property type="entry name" value="PAS"/>
    <property type="match status" value="1"/>
</dbReference>
<dbReference type="SUPFAM" id="SSF55785">
    <property type="entry name" value="PYP-like sensor domain (PAS domain)"/>
    <property type="match status" value="1"/>
</dbReference>
<evidence type="ECO:0000313" key="13">
    <source>
        <dbReference type="EMBL" id="TYR75747.1"/>
    </source>
</evidence>
<keyword evidence="8" id="KW-0902">Two-component regulatory system</keyword>
<dbReference type="CDD" id="cd00082">
    <property type="entry name" value="HisKA"/>
    <property type="match status" value="1"/>
</dbReference>
<evidence type="ECO:0000256" key="9">
    <source>
        <dbReference type="SAM" id="Coils"/>
    </source>
</evidence>
<dbReference type="InterPro" id="IPR004358">
    <property type="entry name" value="Sig_transdc_His_kin-like_C"/>
</dbReference>
<evidence type="ECO:0000256" key="10">
    <source>
        <dbReference type="SAM" id="Phobius"/>
    </source>
</evidence>
<evidence type="ECO:0000256" key="4">
    <source>
        <dbReference type="ARBA" id="ARBA00022679"/>
    </source>
</evidence>
<keyword evidence="6" id="KW-0418">Kinase</keyword>
<evidence type="ECO:0000256" key="8">
    <source>
        <dbReference type="ARBA" id="ARBA00023012"/>
    </source>
</evidence>
<feature type="domain" description="PAS" evidence="12">
    <location>
        <begin position="88"/>
        <end position="158"/>
    </location>
</feature>
<dbReference type="EC" id="2.7.13.3" evidence="2"/>
<name>A0A5D4KEL3_9BACI</name>
<dbReference type="Gene3D" id="1.10.287.130">
    <property type="match status" value="1"/>
</dbReference>
<feature type="transmembrane region" description="Helical" evidence="10">
    <location>
        <begin position="7"/>
        <end position="25"/>
    </location>
</feature>
<protein>
    <recommendedName>
        <fullName evidence="2">histidine kinase</fullName>
        <ecNumber evidence="2">2.7.13.3</ecNumber>
    </recommendedName>
</protein>
<dbReference type="Pfam" id="PF00989">
    <property type="entry name" value="PAS"/>
    <property type="match status" value="1"/>
</dbReference>
<keyword evidence="10" id="KW-0812">Transmembrane</keyword>
<dbReference type="Gene3D" id="3.30.565.10">
    <property type="entry name" value="Histidine kinase-like ATPase, C-terminal domain"/>
    <property type="match status" value="1"/>
</dbReference>
<reference evidence="13 14" key="1">
    <citation type="submission" date="2019-08" db="EMBL/GenBank/DDBJ databases">
        <title>Bacillus genomes from the desert of Cuatro Cienegas, Coahuila.</title>
        <authorList>
            <person name="Olmedo-Alvarez G."/>
        </authorList>
    </citation>
    <scope>NUCLEOTIDE SEQUENCE [LARGE SCALE GENOMIC DNA]</scope>
    <source>
        <strain evidence="13 14">CH40_1T</strain>
    </source>
</reference>
<dbReference type="CDD" id="cd00130">
    <property type="entry name" value="PAS"/>
    <property type="match status" value="1"/>
</dbReference>
<dbReference type="GO" id="GO:0006355">
    <property type="term" value="P:regulation of DNA-templated transcription"/>
    <property type="evidence" value="ECO:0007669"/>
    <property type="project" value="InterPro"/>
</dbReference>
<evidence type="ECO:0000256" key="3">
    <source>
        <dbReference type="ARBA" id="ARBA00022553"/>
    </source>
</evidence>
<dbReference type="PANTHER" id="PTHR43065:SF34">
    <property type="entry name" value="SPORULATION KINASE A"/>
    <property type="match status" value="1"/>
</dbReference>
<sequence length="428" mass="48189">MEESKKIAAKIAVVYIVIGALWIIFSDRFSLILAENEMGAYVFFQRYKGWLFILITGFLIYILVYQRASRLVESAEKLKNKEKQLQKSNQHYQSLFHHNPDAVFEITREGKLAALNPEGEEIIGRPVDDLKGKPLDFLIHPEDRDYVKELFRKTLLGKPEKFEMNIFGKSGNNRLLRCTLLPIIVDEKIIGVFGMARDITHYRENEEMMIASEKLSVIGQLAAAVAHEIRNPLTSLKGFVQLMQVTKKADDKHLGIMLSEIERINLISGEMLILGKQQDILFGKEEVNDTIKQVIVLMEAQANLDNVGIDFAPSQDGPMFVNADQNQLKQVLINIIKNGVEAIDDHGFVKVVTAKTETQALIKVQDSGAGMDQERIDRLGEPFYSTKEKGTGLGLAVCKKIVERHQGEITYESEKGKGTTVTITLPLS</sequence>
<evidence type="ECO:0000256" key="2">
    <source>
        <dbReference type="ARBA" id="ARBA00012438"/>
    </source>
</evidence>
<dbReference type="InterPro" id="IPR036097">
    <property type="entry name" value="HisK_dim/P_sf"/>
</dbReference>
<dbReference type="Pfam" id="PF00512">
    <property type="entry name" value="HisKA"/>
    <property type="match status" value="1"/>
</dbReference>
<keyword evidence="9" id="KW-0175">Coiled coil</keyword>
<dbReference type="InterPro" id="IPR003594">
    <property type="entry name" value="HATPase_dom"/>
</dbReference>
<evidence type="ECO:0000259" key="11">
    <source>
        <dbReference type="PROSITE" id="PS50109"/>
    </source>
</evidence>
<evidence type="ECO:0000256" key="7">
    <source>
        <dbReference type="ARBA" id="ARBA00022840"/>
    </source>
</evidence>
<dbReference type="InterPro" id="IPR000014">
    <property type="entry name" value="PAS"/>
</dbReference>
<dbReference type="PROSITE" id="PS50109">
    <property type="entry name" value="HIS_KIN"/>
    <property type="match status" value="1"/>
</dbReference>
<comment type="caution">
    <text evidence="13">The sequence shown here is derived from an EMBL/GenBank/DDBJ whole genome shotgun (WGS) entry which is preliminary data.</text>
</comment>
<evidence type="ECO:0000256" key="1">
    <source>
        <dbReference type="ARBA" id="ARBA00000085"/>
    </source>
</evidence>
<feature type="coiled-coil region" evidence="9">
    <location>
        <begin position="65"/>
        <end position="95"/>
    </location>
</feature>
<organism evidence="13 14">
    <name type="scientific">Rossellomorea vietnamensis</name>
    <dbReference type="NCBI Taxonomy" id="218284"/>
    <lineage>
        <taxon>Bacteria</taxon>
        <taxon>Bacillati</taxon>
        <taxon>Bacillota</taxon>
        <taxon>Bacilli</taxon>
        <taxon>Bacillales</taxon>
        <taxon>Bacillaceae</taxon>
        <taxon>Rossellomorea</taxon>
    </lineage>
</organism>
<dbReference type="AlphaFoldDB" id="A0A5D4KEL3"/>
<dbReference type="EMBL" id="VTEH01000005">
    <property type="protein sequence ID" value="TYR75747.1"/>
    <property type="molecule type" value="Genomic_DNA"/>
</dbReference>
<gene>
    <name evidence="13" type="ORF">FZC79_08980</name>
</gene>
<dbReference type="InterPro" id="IPR013767">
    <property type="entry name" value="PAS_fold"/>
</dbReference>
<keyword evidence="4" id="KW-0808">Transferase</keyword>
<evidence type="ECO:0000256" key="5">
    <source>
        <dbReference type="ARBA" id="ARBA00022741"/>
    </source>
</evidence>
<dbReference type="InterPro" id="IPR005467">
    <property type="entry name" value="His_kinase_dom"/>
</dbReference>
<dbReference type="Gene3D" id="3.30.450.20">
    <property type="entry name" value="PAS domain"/>
    <property type="match status" value="1"/>
</dbReference>
<keyword evidence="10" id="KW-1133">Transmembrane helix</keyword>
<keyword evidence="3" id="KW-0597">Phosphoprotein</keyword>
<evidence type="ECO:0000256" key="6">
    <source>
        <dbReference type="ARBA" id="ARBA00022777"/>
    </source>
</evidence>
<dbReference type="GO" id="GO:0000155">
    <property type="term" value="F:phosphorelay sensor kinase activity"/>
    <property type="evidence" value="ECO:0007669"/>
    <property type="project" value="InterPro"/>
</dbReference>